<dbReference type="Pfam" id="PF21535">
    <property type="entry name" value="HVO_2248"/>
    <property type="match status" value="1"/>
</dbReference>
<reference evidence="3 6" key="3">
    <citation type="submission" date="2014-04" db="EMBL/GenBank/DDBJ databases">
        <title>Transcriptional profiles of Haloferax mediterranei on the basis of nitrogen availability.</title>
        <authorList>
            <person name="Bautista V."/>
        </authorList>
    </citation>
    <scope>NUCLEOTIDE SEQUENCE [LARGE SCALE GENOMIC DNA]</scope>
    <source>
        <strain evidence="3">ATCC 33500</strain>
        <strain evidence="6">ATCC 33500 / DSM 1411 / JCM 8866 / NBRC 14739 / NCIMB 2177 / R-4</strain>
    </source>
</reference>
<evidence type="ECO:0000313" key="3">
    <source>
        <dbReference type="EMBL" id="AHZ23360.1"/>
    </source>
</evidence>
<dbReference type="HOGENOM" id="CLU_1025277_0_0_2"/>
<protein>
    <submittedName>
        <fullName evidence="2">Uncharacterized protein</fullName>
    </submittedName>
</protein>
<name>I3R6X1_HALMT</name>
<sequence length="272" mass="31293">MSEQRVKFNGDTKVLYRKAVRIPLPDKDAERMVHEDMMNVADAREQTAEMLADPDIPLVEAYEKETERAAETYRRRCRHIAGDDYEEIAMAYSRGERNDRVGAITAYFFEGLWRMQQRISVTDMMFFPIILRYPDCLTVNIRFTSSGYTTSESVLYESPEHSPEDLEGEYGERYYNESLYSQKEAAKQIKATSQIIREEFPSPDESTFEERKYGGIVTAGGKKGSVFSSMLQRVEPDPNRFSEPATEPMLVDEGNEAKRTERELLPDGVIVL</sequence>
<feature type="compositionally biased region" description="Basic and acidic residues" evidence="1">
    <location>
        <begin position="255"/>
        <end position="265"/>
    </location>
</feature>
<dbReference type="AlphaFoldDB" id="I3R6X1"/>
<evidence type="ECO:0000313" key="6">
    <source>
        <dbReference type="Proteomes" id="UP000027075"/>
    </source>
</evidence>
<gene>
    <name evidence="2" type="ordered locus">HFX_2294</name>
    <name evidence="3" type="ORF">BM92_12250</name>
    <name evidence="4" type="ORF">E6P09_00205</name>
</gene>
<proteinExistence type="predicted"/>
<dbReference type="Proteomes" id="UP000299011">
    <property type="component" value="Chromosome"/>
</dbReference>
<dbReference type="eggNOG" id="arCOG10164">
    <property type="taxonomic scope" value="Archaea"/>
</dbReference>
<dbReference type="EMBL" id="CP001868">
    <property type="protein sequence ID" value="AFK19981.1"/>
    <property type="molecule type" value="Genomic_DNA"/>
</dbReference>
<evidence type="ECO:0000313" key="7">
    <source>
        <dbReference type="Proteomes" id="UP000299011"/>
    </source>
</evidence>
<reference evidence="4 7" key="5">
    <citation type="submission" date="2019-04" db="EMBL/GenBank/DDBJ databases">
        <title>Methylomes of two halophilic Archaea, Haloarcula marismortui and Haloferax mediterranei.</title>
        <authorList>
            <person name="DasSarma S."/>
            <person name="DasSarma P."/>
            <person name="DasSarma S."/>
            <person name="Fomenkov A."/>
            <person name="Vincze T."/>
            <person name="Anton B.P."/>
            <person name="Roberts R.J."/>
        </authorList>
    </citation>
    <scope>NUCLEOTIDE SEQUENCE [LARGE SCALE GENOMIC DNA]</scope>
    <source>
        <strain evidence="4">ATCC 33500</strain>
        <strain evidence="7">ATCC 33500 / DSM 1411 / JCM 8866 / NBRC 14739 / NCIMB 2177 / R-4</strain>
    </source>
</reference>
<feature type="region of interest" description="Disordered" evidence="1">
    <location>
        <begin position="234"/>
        <end position="272"/>
    </location>
</feature>
<evidence type="ECO:0000313" key="5">
    <source>
        <dbReference type="Proteomes" id="UP000006469"/>
    </source>
</evidence>
<dbReference type="Proteomes" id="UP000006469">
    <property type="component" value="Chromosome"/>
</dbReference>
<evidence type="ECO:0000313" key="4">
    <source>
        <dbReference type="EMBL" id="QCQ73788.1"/>
    </source>
</evidence>
<dbReference type="KEGG" id="hme:HFX_2294"/>
<dbReference type="InterPro" id="IPR048687">
    <property type="entry name" value="HVO_2248-like"/>
</dbReference>
<dbReference type="Proteomes" id="UP000027075">
    <property type="component" value="Chromosome"/>
</dbReference>
<organism evidence="2 5">
    <name type="scientific">Haloferax mediterranei (strain ATCC 33500 / DSM 1411 / JCM 8866 / NBRC 14739 / NCIMB 2177 / R-4)</name>
    <name type="common">Halobacterium mediterranei</name>
    <dbReference type="NCBI Taxonomy" id="523841"/>
    <lineage>
        <taxon>Archaea</taxon>
        <taxon>Methanobacteriati</taxon>
        <taxon>Methanobacteriota</taxon>
        <taxon>Stenosarchaea group</taxon>
        <taxon>Halobacteria</taxon>
        <taxon>Halobacteriales</taxon>
        <taxon>Haloferacaceae</taxon>
        <taxon>Haloferax</taxon>
    </lineage>
</organism>
<dbReference type="EMBL" id="CP039139">
    <property type="protein sequence ID" value="QCQ73788.1"/>
    <property type="molecule type" value="Genomic_DNA"/>
</dbReference>
<dbReference type="RefSeq" id="WP_014732475.1">
    <property type="nucleotide sequence ID" value="NC_017941.2"/>
</dbReference>
<reference evidence="2 5" key="2">
    <citation type="journal article" date="2012" name="J. Bacteriol.">
        <title>Complete genome sequence of the metabolically versatile halophilic archaeon Haloferax mediterranei, a poly(3-hydroxybutyrate-co-3-hydroxyvalerate) producer.</title>
        <authorList>
            <person name="Han J."/>
            <person name="Zhang F."/>
            <person name="Hou J."/>
            <person name="Liu X."/>
            <person name="Li M."/>
            <person name="Liu H."/>
            <person name="Cai L."/>
            <person name="Zhang B."/>
            <person name="Chen Y."/>
            <person name="Zhou J."/>
            <person name="Hu S."/>
            <person name="Xiang H."/>
        </authorList>
    </citation>
    <scope>NUCLEOTIDE SEQUENCE [LARGE SCALE GENOMIC DNA]</scope>
    <source>
        <strain evidence="5">ATCC 33500 / DSM 1411 / JCM 8866 / NBRC 14739 / NCIMB 2177 / R-4</strain>
        <strain evidence="2">CGMCC 1.2087</strain>
    </source>
</reference>
<dbReference type="OrthoDB" id="258723at2157"/>
<dbReference type="EMBL" id="CP007551">
    <property type="protein sequence ID" value="AHZ23360.1"/>
    <property type="molecule type" value="Genomic_DNA"/>
</dbReference>
<reference evidence="2" key="1">
    <citation type="journal article" date="2012" name="Appl. Environ. Microbiol.">
        <title>Identification of the haloarchaeal phasin (PhaP) that functions in polyhydroxyalkanoate accumulation and granule formation in Haloferax mediterranei.</title>
        <authorList>
            <person name="Cai S."/>
            <person name="Cai L."/>
            <person name="Liu H."/>
            <person name="Liu X."/>
            <person name="Han J."/>
            <person name="Zhou J."/>
            <person name="Xiang H."/>
        </authorList>
    </citation>
    <scope>NUCLEOTIDE SEQUENCE</scope>
    <source>
        <strain evidence="2">CGMCC 1.2087</strain>
    </source>
</reference>
<accession>I3R6X1</accession>
<evidence type="ECO:0000256" key="1">
    <source>
        <dbReference type="SAM" id="MobiDB-lite"/>
    </source>
</evidence>
<evidence type="ECO:0000313" key="2">
    <source>
        <dbReference type="EMBL" id="AFK19981.1"/>
    </source>
</evidence>
<dbReference type="GeneID" id="40154792"/>
<reference evidence="2" key="4">
    <citation type="submission" date="2014-05" db="EMBL/GenBank/DDBJ databases">
        <authorList>
            <person name="Wang L."/>
            <person name="Yang H."/>
            <person name="Xiang H."/>
        </authorList>
    </citation>
    <scope>NUCLEOTIDE SEQUENCE</scope>
    <source>
        <strain>CGMCC 1.2087</strain>
    </source>
</reference>